<keyword evidence="9" id="KW-1185">Reference proteome</keyword>
<dbReference type="Pfam" id="PF00482">
    <property type="entry name" value="T2SSF"/>
    <property type="match status" value="1"/>
</dbReference>
<name>A0A1Y6E840_9SPHN</name>
<feature type="transmembrane region" description="Helical" evidence="6">
    <location>
        <begin position="139"/>
        <end position="158"/>
    </location>
</feature>
<feature type="transmembrane region" description="Helical" evidence="6">
    <location>
        <begin position="284"/>
        <end position="310"/>
    </location>
</feature>
<gene>
    <name evidence="8" type="ORF">SAMN06297468_0195</name>
</gene>
<evidence type="ECO:0000256" key="4">
    <source>
        <dbReference type="ARBA" id="ARBA00022989"/>
    </source>
</evidence>
<evidence type="ECO:0000256" key="2">
    <source>
        <dbReference type="ARBA" id="ARBA00022475"/>
    </source>
</evidence>
<evidence type="ECO:0000313" key="8">
    <source>
        <dbReference type="EMBL" id="SMQ58798.1"/>
    </source>
</evidence>
<dbReference type="PANTHER" id="PTHR35007">
    <property type="entry name" value="INTEGRAL MEMBRANE PROTEIN-RELATED"/>
    <property type="match status" value="1"/>
</dbReference>
<proteinExistence type="predicted"/>
<comment type="subcellular location">
    <subcellularLocation>
        <location evidence="1">Cell membrane</location>
        <topology evidence="1">Multi-pass membrane protein</topology>
    </subcellularLocation>
</comment>
<evidence type="ECO:0000256" key="6">
    <source>
        <dbReference type="SAM" id="Phobius"/>
    </source>
</evidence>
<keyword evidence="2" id="KW-1003">Cell membrane</keyword>
<protein>
    <submittedName>
        <fullName evidence="8">Tight adherence protein C</fullName>
    </submittedName>
</protein>
<feature type="transmembrane region" description="Helical" evidence="6">
    <location>
        <begin position="107"/>
        <end position="127"/>
    </location>
</feature>
<dbReference type="Proteomes" id="UP000194420">
    <property type="component" value="Unassembled WGS sequence"/>
</dbReference>
<evidence type="ECO:0000256" key="1">
    <source>
        <dbReference type="ARBA" id="ARBA00004651"/>
    </source>
</evidence>
<evidence type="ECO:0000256" key="3">
    <source>
        <dbReference type="ARBA" id="ARBA00022692"/>
    </source>
</evidence>
<keyword evidence="5 6" id="KW-0472">Membrane</keyword>
<dbReference type="InterPro" id="IPR018076">
    <property type="entry name" value="T2SS_GspF_dom"/>
</dbReference>
<dbReference type="PANTHER" id="PTHR35007:SF2">
    <property type="entry name" value="PILUS ASSEMBLE PROTEIN"/>
    <property type="match status" value="1"/>
</dbReference>
<feature type="domain" description="Type II secretion system protein GspF" evidence="7">
    <location>
        <begin position="177"/>
        <end position="304"/>
    </location>
</feature>
<organism evidence="8 9">
    <name type="scientific">Altererythrobacter xiamenensis</name>
    <dbReference type="NCBI Taxonomy" id="1316679"/>
    <lineage>
        <taxon>Bacteria</taxon>
        <taxon>Pseudomonadati</taxon>
        <taxon>Pseudomonadota</taxon>
        <taxon>Alphaproteobacteria</taxon>
        <taxon>Sphingomonadales</taxon>
        <taxon>Erythrobacteraceae</taxon>
        <taxon>Altererythrobacter</taxon>
    </lineage>
</organism>
<evidence type="ECO:0000313" key="9">
    <source>
        <dbReference type="Proteomes" id="UP000194420"/>
    </source>
</evidence>
<evidence type="ECO:0000256" key="5">
    <source>
        <dbReference type="ARBA" id="ARBA00023136"/>
    </source>
</evidence>
<dbReference type="OrthoDB" id="9810662at2"/>
<sequence>MIELVSTNWAFRGLILLGIFALVALGVLIAMNIFSRRVQTARELAAIGGGNSSASSETLTRQRTEGAWAKIVKEIERTGLSLSDSAESDVAKQLRAAGYQSPSAPRVYTLIRLILIFVLPGLFILSSMLQSEPVSVGQLYFTCALLALLGLYIPTLFVRAKADRRRQEIINGFPDCLDLMLVCVEAGLGLEATLDRVGREMATTHPRISGMLTQTTLLMRAGASREDALRKLGETSGVDEIRSFATLLIQSDKLGTSLATTLRVYAAEMREARRLRAEEKAHRLPVLLSIPLVVFMLPTMIGVIALPAIVMTIREVIPAMLGEY</sequence>
<dbReference type="RefSeq" id="WP_086436181.1">
    <property type="nucleotide sequence ID" value="NZ_FXWG01000001.1"/>
</dbReference>
<feature type="transmembrane region" description="Helical" evidence="6">
    <location>
        <begin position="14"/>
        <end position="34"/>
    </location>
</feature>
<dbReference type="GO" id="GO:0005886">
    <property type="term" value="C:plasma membrane"/>
    <property type="evidence" value="ECO:0007669"/>
    <property type="project" value="UniProtKB-SubCell"/>
</dbReference>
<accession>A0A1Y6E840</accession>
<keyword evidence="4 6" id="KW-1133">Transmembrane helix</keyword>
<dbReference type="EMBL" id="FXWG01000001">
    <property type="protein sequence ID" value="SMQ58798.1"/>
    <property type="molecule type" value="Genomic_DNA"/>
</dbReference>
<keyword evidence="3 6" id="KW-0812">Transmembrane</keyword>
<evidence type="ECO:0000259" key="7">
    <source>
        <dbReference type="Pfam" id="PF00482"/>
    </source>
</evidence>
<reference evidence="9" key="1">
    <citation type="submission" date="2017-04" db="EMBL/GenBank/DDBJ databases">
        <authorList>
            <person name="Varghese N."/>
            <person name="Submissions S."/>
        </authorList>
    </citation>
    <scope>NUCLEOTIDE SEQUENCE [LARGE SCALE GENOMIC DNA]</scope>
</reference>
<dbReference type="AlphaFoldDB" id="A0A1Y6E840"/>